<reference evidence="6" key="2">
    <citation type="submission" date="2024-04" db="EMBL/GenBank/DDBJ databases">
        <authorList>
            <person name="Chen Y."/>
            <person name="Shah S."/>
            <person name="Dougan E. K."/>
            <person name="Thang M."/>
            <person name="Chan C."/>
        </authorList>
    </citation>
    <scope>NUCLEOTIDE SEQUENCE [LARGE SCALE GENOMIC DNA]</scope>
</reference>
<evidence type="ECO:0000313" key="7">
    <source>
        <dbReference type="Proteomes" id="UP001152797"/>
    </source>
</evidence>
<dbReference type="AlphaFoldDB" id="A0A9P1BTX5"/>
<evidence type="ECO:0000313" key="5">
    <source>
        <dbReference type="EMBL" id="CAI3979318.1"/>
    </source>
</evidence>
<dbReference type="SUPFAM" id="SSF53254">
    <property type="entry name" value="Phosphoglycerate mutase-like"/>
    <property type="match status" value="1"/>
</dbReference>
<evidence type="ECO:0000256" key="2">
    <source>
        <dbReference type="ARBA" id="ARBA00022801"/>
    </source>
</evidence>
<dbReference type="GO" id="GO:0090141">
    <property type="term" value="P:positive regulation of mitochondrial fission"/>
    <property type="evidence" value="ECO:0007669"/>
    <property type="project" value="TreeGrafter"/>
</dbReference>
<dbReference type="EMBL" id="CAMXCT010000475">
    <property type="protein sequence ID" value="CAI3979318.1"/>
    <property type="molecule type" value="Genomic_DNA"/>
</dbReference>
<proteinExistence type="inferred from homology"/>
<dbReference type="PANTHER" id="PTHR20935">
    <property type="entry name" value="PHOSPHOGLYCERATE MUTASE-RELATED"/>
    <property type="match status" value="1"/>
</dbReference>
<dbReference type="CDD" id="cd07067">
    <property type="entry name" value="HP_PGM_like"/>
    <property type="match status" value="1"/>
</dbReference>
<evidence type="ECO:0000256" key="3">
    <source>
        <dbReference type="ARBA" id="ARBA00039765"/>
    </source>
</evidence>
<reference evidence="5" key="1">
    <citation type="submission" date="2022-10" db="EMBL/GenBank/DDBJ databases">
        <authorList>
            <person name="Chen Y."/>
            <person name="Dougan E. K."/>
            <person name="Chan C."/>
            <person name="Rhodes N."/>
            <person name="Thang M."/>
        </authorList>
    </citation>
    <scope>NUCLEOTIDE SEQUENCE</scope>
</reference>
<dbReference type="Gene3D" id="3.40.50.1240">
    <property type="entry name" value="Phosphoglycerate mutase-like"/>
    <property type="match status" value="1"/>
</dbReference>
<dbReference type="InterPro" id="IPR013078">
    <property type="entry name" value="His_Pase_superF_clade-1"/>
</dbReference>
<keyword evidence="7" id="KW-1185">Reference proteome</keyword>
<evidence type="ECO:0000313" key="6">
    <source>
        <dbReference type="EMBL" id="CAL1132693.1"/>
    </source>
</evidence>
<comment type="caution">
    <text evidence="5">The sequence shown here is derived from an EMBL/GenBank/DDBJ whole genome shotgun (WGS) entry which is preliminary data.</text>
</comment>
<dbReference type="Proteomes" id="UP001152797">
    <property type="component" value="Unassembled WGS sequence"/>
</dbReference>
<dbReference type="InterPro" id="IPR029033">
    <property type="entry name" value="His_PPase_superfam"/>
</dbReference>
<sequence length="295" mass="32072">MWRASLPRGRLRTLFQTKVVRHASSSQPTGLSSRRMAGIAVGCLAAVSAGAIYDLTSRWVGRQDDEEWLEDWEEELADEAGVPPEIAASFVVARELRQASDPLVGTRHLIFVRHGQPSDGVEQLSEIGLQQAELTAVRLATQIKDVKYKVIFHSSAEEAKATAKIIKKSLGKVALKESPLLAEGVPLVPSPAPEVLRELPAEALVGDMSRAEGALRTHLWRPAGGPESSAEVIVAHGNVIRYVICRALQLNPSAWSRFAAGHATISWLEIQSDGLVKLREFGGSGHLPLDIRTYT</sequence>
<dbReference type="GO" id="GO:0004722">
    <property type="term" value="F:protein serine/threonine phosphatase activity"/>
    <property type="evidence" value="ECO:0007669"/>
    <property type="project" value="TreeGrafter"/>
</dbReference>
<dbReference type="SMART" id="SM00855">
    <property type="entry name" value="PGAM"/>
    <property type="match status" value="1"/>
</dbReference>
<name>A0A9P1BTX5_9DINO</name>
<dbReference type="OrthoDB" id="2118094at2759"/>
<dbReference type="InterPro" id="IPR051021">
    <property type="entry name" value="Mito_Ser/Thr_phosphatase"/>
</dbReference>
<dbReference type="Pfam" id="PF00300">
    <property type="entry name" value="His_Phos_1"/>
    <property type="match status" value="2"/>
</dbReference>
<keyword evidence="2" id="KW-0378">Hydrolase</keyword>
<dbReference type="GO" id="GO:0005739">
    <property type="term" value="C:mitochondrion"/>
    <property type="evidence" value="ECO:0007669"/>
    <property type="project" value="TreeGrafter"/>
</dbReference>
<protein>
    <recommendedName>
        <fullName evidence="3">Serine/threonine-protein phosphatase PGAM5, mitochondrial</fullName>
    </recommendedName>
    <alternativeName>
        <fullName evidence="4">Serine/threonine-protein phosphatase Pgam5, mitochondrial</fullName>
    </alternativeName>
</protein>
<organism evidence="5">
    <name type="scientific">Cladocopium goreaui</name>
    <dbReference type="NCBI Taxonomy" id="2562237"/>
    <lineage>
        <taxon>Eukaryota</taxon>
        <taxon>Sar</taxon>
        <taxon>Alveolata</taxon>
        <taxon>Dinophyceae</taxon>
        <taxon>Suessiales</taxon>
        <taxon>Symbiodiniaceae</taxon>
        <taxon>Cladocopium</taxon>
    </lineage>
</organism>
<evidence type="ECO:0000256" key="4">
    <source>
        <dbReference type="ARBA" id="ARBA00040722"/>
    </source>
</evidence>
<accession>A0A9P1BTX5</accession>
<dbReference type="EMBL" id="CAMXCT030000475">
    <property type="protein sequence ID" value="CAL4766630.1"/>
    <property type="molecule type" value="Genomic_DNA"/>
</dbReference>
<evidence type="ECO:0000256" key="1">
    <source>
        <dbReference type="ARBA" id="ARBA00006717"/>
    </source>
</evidence>
<gene>
    <name evidence="5" type="ORF">C1SCF055_LOCUS7279</name>
</gene>
<dbReference type="EMBL" id="CAMXCT020000475">
    <property type="protein sequence ID" value="CAL1132693.1"/>
    <property type="molecule type" value="Genomic_DNA"/>
</dbReference>
<dbReference type="PANTHER" id="PTHR20935:SF0">
    <property type="entry name" value="SERINE_THREONINE-PROTEIN PHOSPHATASE PGAM5, MITOCHONDRIAL"/>
    <property type="match status" value="1"/>
</dbReference>
<comment type="similarity">
    <text evidence="1">Belongs to the phosphoglycerate mutase family. BPG-dependent PGAM subfamily.</text>
</comment>